<dbReference type="FunFam" id="3.40.50.720:FF:000084">
    <property type="entry name" value="Short-chain dehydrogenase reductase"/>
    <property type="match status" value="1"/>
</dbReference>
<evidence type="ECO:0000256" key="1">
    <source>
        <dbReference type="ARBA" id="ARBA00006484"/>
    </source>
</evidence>
<accession>A0A833A5B5</accession>
<dbReference type="InterPro" id="IPR002347">
    <property type="entry name" value="SDR_fam"/>
</dbReference>
<dbReference type="PANTHER" id="PTHR43943">
    <property type="entry name" value="DEHYDROGENASE/REDUCTASE (SDR FAMILY) MEMBER 4"/>
    <property type="match status" value="1"/>
</dbReference>
<evidence type="ECO:0000313" key="3">
    <source>
        <dbReference type="Proteomes" id="UP000608579"/>
    </source>
</evidence>
<comment type="caution">
    <text evidence="2">The sequence shown here is derived from an EMBL/GenBank/DDBJ whole genome shotgun (WGS) entry which is preliminary data.</text>
</comment>
<comment type="similarity">
    <text evidence="1">Belongs to the short-chain dehydrogenases/reductases (SDR) family.</text>
</comment>
<dbReference type="Proteomes" id="UP000608579">
    <property type="component" value="Unassembled WGS sequence"/>
</dbReference>
<dbReference type="PANTHER" id="PTHR43943:SF2">
    <property type="entry name" value="DEHYDROGENASE_REDUCTASE 4"/>
    <property type="match status" value="1"/>
</dbReference>
<evidence type="ECO:0000313" key="2">
    <source>
        <dbReference type="EMBL" id="HIQ30288.1"/>
    </source>
</evidence>
<dbReference type="SUPFAM" id="SSF51735">
    <property type="entry name" value="NAD(P)-binding Rossmann-fold domains"/>
    <property type="match status" value="1"/>
</dbReference>
<dbReference type="PROSITE" id="PS00061">
    <property type="entry name" value="ADH_SHORT"/>
    <property type="match status" value="1"/>
</dbReference>
<dbReference type="Gene3D" id="3.40.50.720">
    <property type="entry name" value="NAD(P)-binding Rossmann-like Domain"/>
    <property type="match status" value="1"/>
</dbReference>
<organism evidence="2 3">
    <name type="scientific">Caldiarchaeum subterraneum</name>
    <dbReference type="NCBI Taxonomy" id="311458"/>
    <lineage>
        <taxon>Archaea</taxon>
        <taxon>Nitrososphaerota</taxon>
        <taxon>Candidatus Caldarchaeales</taxon>
        <taxon>Candidatus Caldarchaeaceae</taxon>
        <taxon>Candidatus Caldarchaeum</taxon>
    </lineage>
</organism>
<sequence>MLYDIRGKVAVVTGSGRGIGRAIAVKLAHEGASAVVVNAKKGREEAEETARIIKAAGSSSIAVVCDVATPHGAAELISEAAAKYGRVDILVNNVGVGLYRRIGEYDEGVVEKIIATSLKSAIYCSQEAVKRMRGEGVIVNVSSLVGFIPYQGLAIYSAAKAGLIGLTKAMAVDLAPGIRVNAVAPGLVMDTKIGESWLKLHNITPEDWKTRYTLLRRPVYPDEVAEAVATLIKIPSITGETIVIDAGQSLLPGRFLE</sequence>
<reference evidence="2" key="1">
    <citation type="journal article" date="2020" name="ISME J.">
        <title>Gammaproteobacteria mediating utilization of methyl-, sulfur- and petroleum organic compounds in deep ocean hydrothermal plumes.</title>
        <authorList>
            <person name="Zhou Z."/>
            <person name="Liu Y."/>
            <person name="Pan J."/>
            <person name="Cron B.R."/>
            <person name="Toner B.M."/>
            <person name="Anantharaman K."/>
            <person name="Breier J.A."/>
            <person name="Dick G.J."/>
            <person name="Li M."/>
        </authorList>
    </citation>
    <scope>NUCLEOTIDE SEQUENCE</scope>
    <source>
        <strain evidence="2">SZUA-1515</strain>
    </source>
</reference>
<dbReference type="PRINTS" id="PR00081">
    <property type="entry name" value="GDHRDH"/>
</dbReference>
<dbReference type="PRINTS" id="PR00080">
    <property type="entry name" value="SDRFAMILY"/>
</dbReference>
<dbReference type="CDD" id="cd05233">
    <property type="entry name" value="SDR_c"/>
    <property type="match status" value="1"/>
</dbReference>
<dbReference type="Pfam" id="PF13561">
    <property type="entry name" value="adh_short_C2"/>
    <property type="match status" value="1"/>
</dbReference>
<dbReference type="InterPro" id="IPR036291">
    <property type="entry name" value="NAD(P)-bd_dom_sf"/>
</dbReference>
<proteinExistence type="inferred from homology"/>
<dbReference type="InterPro" id="IPR020904">
    <property type="entry name" value="Sc_DH/Rdtase_CS"/>
</dbReference>
<dbReference type="AlphaFoldDB" id="A0A833A5B5"/>
<name>A0A833A5B5_CALS0</name>
<dbReference type="EMBL" id="DQVM01000134">
    <property type="protein sequence ID" value="HIQ30288.1"/>
    <property type="molecule type" value="Genomic_DNA"/>
</dbReference>
<gene>
    <name evidence="2" type="ORF">EYH45_06965</name>
</gene>
<protein>
    <submittedName>
        <fullName evidence="2">SDR family oxidoreductase</fullName>
    </submittedName>
</protein>